<keyword evidence="2" id="KW-0472">Membrane</keyword>
<name>A0A9W6X0B1_9STRA</name>
<evidence type="ECO:0000313" key="4">
    <source>
        <dbReference type="Proteomes" id="UP001165083"/>
    </source>
</evidence>
<gene>
    <name evidence="3" type="ORF">Plil01_001038800</name>
</gene>
<evidence type="ECO:0000313" key="3">
    <source>
        <dbReference type="EMBL" id="GMF25225.1"/>
    </source>
</evidence>
<keyword evidence="2" id="KW-0812">Transmembrane</keyword>
<dbReference type="Proteomes" id="UP001165083">
    <property type="component" value="Unassembled WGS sequence"/>
</dbReference>
<protein>
    <submittedName>
        <fullName evidence="3">Unnamed protein product</fullName>
    </submittedName>
</protein>
<dbReference type="AlphaFoldDB" id="A0A9W6X0B1"/>
<feature type="transmembrane region" description="Helical" evidence="2">
    <location>
        <begin position="35"/>
        <end position="56"/>
    </location>
</feature>
<reference evidence="3" key="1">
    <citation type="submission" date="2023-04" db="EMBL/GenBank/DDBJ databases">
        <title>Phytophthora lilii NBRC 32176.</title>
        <authorList>
            <person name="Ichikawa N."/>
            <person name="Sato H."/>
            <person name="Tonouchi N."/>
        </authorList>
    </citation>
    <scope>NUCLEOTIDE SEQUENCE</scope>
    <source>
        <strain evidence="3">NBRC 32176</strain>
    </source>
</reference>
<evidence type="ECO:0000256" key="2">
    <source>
        <dbReference type="SAM" id="Phobius"/>
    </source>
</evidence>
<dbReference type="EMBL" id="BSXW01000545">
    <property type="protein sequence ID" value="GMF25225.1"/>
    <property type="molecule type" value="Genomic_DNA"/>
</dbReference>
<organism evidence="3 4">
    <name type="scientific">Phytophthora lilii</name>
    <dbReference type="NCBI Taxonomy" id="2077276"/>
    <lineage>
        <taxon>Eukaryota</taxon>
        <taxon>Sar</taxon>
        <taxon>Stramenopiles</taxon>
        <taxon>Oomycota</taxon>
        <taxon>Peronosporomycetes</taxon>
        <taxon>Peronosporales</taxon>
        <taxon>Peronosporaceae</taxon>
        <taxon>Phytophthora</taxon>
    </lineage>
</organism>
<proteinExistence type="predicted"/>
<accession>A0A9W6X0B1</accession>
<keyword evidence="4" id="KW-1185">Reference proteome</keyword>
<keyword evidence="2" id="KW-1133">Transmembrane helix</keyword>
<sequence length="336" mass="37792">MSLQGLETENSSLIPSQNKSHVTNSTPPRTSVRKLGYAAFVALLWTVAITGFLLVLRRAPEVESNVTTAGLSSDSPAPRFRVSFPPSVHDQPITGRLMVCIARKHAVSDPQGEDQPRLLVDDSADTQQIFAVDVWDFAPGDVETEHREVNATHAVGYPMLFMDEVPAGEYWVQAVLHPYVEYNRSDGRNLQLPRFTTFESEGGVLTAPGTLYSTAKLALFDPNSFSVDLVLTQVEPELPPLEEPHELLKHIQFRSPSLSEFWGTDVYLKAWVLLPYRFFDDAMKDVHYPMFVYHTHYNRFFEHSFYPAPPANTTTASLREQYGFSMPTHTTTTPTL</sequence>
<feature type="region of interest" description="Disordered" evidence="1">
    <location>
        <begin position="1"/>
        <end position="29"/>
    </location>
</feature>
<comment type="caution">
    <text evidence="3">The sequence shown here is derived from an EMBL/GenBank/DDBJ whole genome shotgun (WGS) entry which is preliminary data.</text>
</comment>
<evidence type="ECO:0000256" key="1">
    <source>
        <dbReference type="SAM" id="MobiDB-lite"/>
    </source>
</evidence>